<dbReference type="OrthoDB" id="2356263at2"/>
<dbReference type="PANTHER" id="PTHR30055:SF234">
    <property type="entry name" value="HTH-TYPE TRANSCRIPTIONAL REGULATOR BETI"/>
    <property type="match status" value="1"/>
</dbReference>
<dbReference type="Proteomes" id="UP000244817">
    <property type="component" value="Unassembled WGS sequence"/>
</dbReference>
<dbReference type="InterPro" id="IPR009057">
    <property type="entry name" value="Homeodomain-like_sf"/>
</dbReference>
<dbReference type="RefSeq" id="WP_108640737.1">
    <property type="nucleotide sequence ID" value="NZ_QCYG01000005.1"/>
</dbReference>
<reference evidence="6 7" key="1">
    <citation type="submission" date="2018-04" db="EMBL/GenBank/DDBJ databases">
        <title>Pelagivirga bohaiensis gen. nov., sp. nov., a bacterium isolated from the Bohai Sea.</title>
        <authorList>
            <person name="Ji X."/>
        </authorList>
    </citation>
    <scope>NUCLEOTIDE SEQUENCE [LARGE SCALE GENOMIC DNA]</scope>
    <source>
        <strain evidence="6 7">BH-SD16</strain>
    </source>
</reference>
<dbReference type="AlphaFoldDB" id="A0A2T7FWM9"/>
<keyword evidence="3" id="KW-0804">Transcription</keyword>
<evidence type="ECO:0000256" key="2">
    <source>
        <dbReference type="ARBA" id="ARBA00023125"/>
    </source>
</evidence>
<name>A0A2T7FWM9_9RHOB</name>
<dbReference type="SUPFAM" id="SSF48498">
    <property type="entry name" value="Tetracyclin repressor-like, C-terminal domain"/>
    <property type="match status" value="1"/>
</dbReference>
<evidence type="ECO:0000256" key="3">
    <source>
        <dbReference type="ARBA" id="ARBA00023163"/>
    </source>
</evidence>
<dbReference type="InterPro" id="IPR050109">
    <property type="entry name" value="HTH-type_TetR-like_transc_reg"/>
</dbReference>
<dbReference type="Pfam" id="PF00440">
    <property type="entry name" value="TetR_N"/>
    <property type="match status" value="1"/>
</dbReference>
<dbReference type="Pfam" id="PF17932">
    <property type="entry name" value="TetR_C_24"/>
    <property type="match status" value="1"/>
</dbReference>
<evidence type="ECO:0000256" key="1">
    <source>
        <dbReference type="ARBA" id="ARBA00023015"/>
    </source>
</evidence>
<evidence type="ECO:0000259" key="5">
    <source>
        <dbReference type="PROSITE" id="PS50977"/>
    </source>
</evidence>
<dbReference type="PRINTS" id="PR00455">
    <property type="entry name" value="HTHTETR"/>
</dbReference>
<dbReference type="InterPro" id="IPR041490">
    <property type="entry name" value="KstR2_TetR_C"/>
</dbReference>
<protein>
    <submittedName>
        <fullName evidence="6">TetR/AcrR family transcriptional regulator</fullName>
    </submittedName>
</protein>
<dbReference type="EMBL" id="QCYG01000005">
    <property type="protein sequence ID" value="PVA06576.1"/>
    <property type="molecule type" value="Genomic_DNA"/>
</dbReference>
<dbReference type="GO" id="GO:0000976">
    <property type="term" value="F:transcription cis-regulatory region binding"/>
    <property type="evidence" value="ECO:0007669"/>
    <property type="project" value="TreeGrafter"/>
</dbReference>
<dbReference type="GO" id="GO:0003700">
    <property type="term" value="F:DNA-binding transcription factor activity"/>
    <property type="evidence" value="ECO:0007669"/>
    <property type="project" value="TreeGrafter"/>
</dbReference>
<evidence type="ECO:0000313" key="6">
    <source>
        <dbReference type="EMBL" id="PVA06576.1"/>
    </source>
</evidence>
<accession>A0A2T7FWM9</accession>
<evidence type="ECO:0000313" key="7">
    <source>
        <dbReference type="Proteomes" id="UP000244817"/>
    </source>
</evidence>
<dbReference type="Gene3D" id="1.10.357.10">
    <property type="entry name" value="Tetracycline Repressor, domain 2"/>
    <property type="match status" value="1"/>
</dbReference>
<dbReference type="PANTHER" id="PTHR30055">
    <property type="entry name" value="HTH-TYPE TRANSCRIPTIONAL REGULATOR RUTR"/>
    <property type="match status" value="1"/>
</dbReference>
<dbReference type="InterPro" id="IPR036271">
    <property type="entry name" value="Tet_transcr_reg_TetR-rel_C_sf"/>
</dbReference>
<organism evidence="6 7">
    <name type="scientific">Thalassorhabdomicrobium marinisediminis</name>
    <dbReference type="NCBI Taxonomy" id="2170577"/>
    <lineage>
        <taxon>Bacteria</taxon>
        <taxon>Pseudomonadati</taxon>
        <taxon>Pseudomonadota</taxon>
        <taxon>Alphaproteobacteria</taxon>
        <taxon>Rhodobacterales</taxon>
        <taxon>Paracoccaceae</taxon>
        <taxon>Thalassorhabdomicrobium</taxon>
    </lineage>
</organism>
<sequence>MARKQGSHAETTAPKVRDAALRLFARHGYAAVSMRQIAQEVGVQAGALYRYTPDKQHLLFDLMRSHMEALFEARQAYAQPSDPLARLDAFTTFHIRFHLQRVDAVFVSYMELRNLSPENFAEVARLRSRYEGELEAILRDGVAAGVFEIADCKITTLAIIAMLTGLTTWYREGGRLPLDEITALYVRMVRGAVGVV</sequence>
<dbReference type="SUPFAM" id="SSF46689">
    <property type="entry name" value="Homeodomain-like"/>
    <property type="match status" value="1"/>
</dbReference>
<dbReference type="PROSITE" id="PS50977">
    <property type="entry name" value="HTH_TETR_2"/>
    <property type="match status" value="1"/>
</dbReference>
<evidence type="ECO:0000256" key="4">
    <source>
        <dbReference type="PROSITE-ProRule" id="PRU00335"/>
    </source>
</evidence>
<feature type="domain" description="HTH tetR-type" evidence="5">
    <location>
        <begin position="10"/>
        <end position="70"/>
    </location>
</feature>
<keyword evidence="7" id="KW-1185">Reference proteome</keyword>
<comment type="caution">
    <text evidence="6">The sequence shown here is derived from an EMBL/GenBank/DDBJ whole genome shotgun (WGS) entry which is preliminary data.</text>
</comment>
<proteinExistence type="predicted"/>
<gene>
    <name evidence="6" type="ORF">DC363_08550</name>
</gene>
<keyword evidence="1" id="KW-0805">Transcription regulation</keyword>
<dbReference type="InterPro" id="IPR001647">
    <property type="entry name" value="HTH_TetR"/>
</dbReference>
<feature type="DNA-binding region" description="H-T-H motif" evidence="4">
    <location>
        <begin position="33"/>
        <end position="52"/>
    </location>
</feature>
<keyword evidence="2 4" id="KW-0238">DNA-binding</keyword>